<proteinExistence type="predicted"/>
<evidence type="ECO:0000256" key="1">
    <source>
        <dbReference type="ARBA" id="ARBA00004613"/>
    </source>
</evidence>
<dbReference type="GO" id="GO:0005576">
    <property type="term" value="C:extracellular region"/>
    <property type="evidence" value="ECO:0007669"/>
    <property type="project" value="UniProtKB-SubCell"/>
</dbReference>
<dbReference type="GO" id="GO:0019731">
    <property type="term" value="P:antibacterial humoral response"/>
    <property type="evidence" value="ECO:0007669"/>
    <property type="project" value="InterPro"/>
</dbReference>
<dbReference type="EMBL" id="JPKZ01000589">
    <property type="protein sequence ID" value="KHN86573.1"/>
    <property type="molecule type" value="Genomic_DNA"/>
</dbReference>
<accession>A0A0B2VY24</accession>
<dbReference type="EMBL" id="UYWY01024653">
    <property type="protein sequence ID" value="VDM48977.1"/>
    <property type="molecule type" value="Genomic_DNA"/>
</dbReference>
<feature type="signal peptide" evidence="4">
    <location>
        <begin position="1"/>
        <end position="23"/>
    </location>
</feature>
<feature type="chain" id="PRO_5010412528" evidence="4">
    <location>
        <begin position="24"/>
        <end position="82"/>
    </location>
</feature>
<protein>
    <submittedName>
        <fullName evidence="5">Cecropin-P2</fullName>
    </submittedName>
</protein>
<gene>
    <name evidence="5" type="primary">ASCEC-2</name>
    <name evidence="5" type="ORF">Tcan_05923</name>
    <name evidence="6" type="ORF">TCNE_LOCUS17656</name>
</gene>
<evidence type="ECO:0000256" key="2">
    <source>
        <dbReference type="ARBA" id="ARBA00022525"/>
    </source>
</evidence>
<keyword evidence="2" id="KW-0964">Secreted</keyword>
<evidence type="ECO:0000256" key="3">
    <source>
        <dbReference type="ARBA" id="ARBA00022529"/>
    </source>
</evidence>
<keyword evidence="4" id="KW-0732">Signal</keyword>
<comment type="subcellular location">
    <subcellularLocation>
        <location evidence="1">Secreted</location>
    </subcellularLocation>
</comment>
<dbReference type="AlphaFoldDB" id="A0A0B2VY24"/>
<dbReference type="Proteomes" id="UP000031036">
    <property type="component" value="Unassembled WGS sequence"/>
</dbReference>
<reference evidence="5 7" key="1">
    <citation type="submission" date="2014-11" db="EMBL/GenBank/DDBJ databases">
        <title>Genetic blueprint of the zoonotic pathogen Toxocara canis.</title>
        <authorList>
            <person name="Zhu X.-Q."/>
            <person name="Korhonen P.K."/>
            <person name="Cai H."/>
            <person name="Young N.D."/>
            <person name="Nejsum P."/>
            <person name="von Samson-Himmelstjerna G."/>
            <person name="Boag P.R."/>
            <person name="Tan P."/>
            <person name="Li Q."/>
            <person name="Min J."/>
            <person name="Yang Y."/>
            <person name="Wang X."/>
            <person name="Fang X."/>
            <person name="Hall R.S."/>
            <person name="Hofmann A."/>
            <person name="Sternberg P.W."/>
            <person name="Jex A.R."/>
            <person name="Gasser R.B."/>
        </authorList>
    </citation>
    <scope>NUCLEOTIDE SEQUENCE [LARGE SCALE GENOMIC DNA]</scope>
    <source>
        <strain evidence="5">PN_DK_2014</strain>
    </source>
</reference>
<evidence type="ECO:0000313" key="5">
    <source>
        <dbReference type="EMBL" id="KHN86573.1"/>
    </source>
</evidence>
<name>A0A0B2VY24_TOXCA</name>
<evidence type="ECO:0000256" key="4">
    <source>
        <dbReference type="SAM" id="SignalP"/>
    </source>
</evidence>
<sequence>MIANRRATLCVLLMWLLVLPAQSSWLSKTYNKLENSAKKRISEGIAIAIRGGGRRRRFVSDSDVVPSSLDVDEPYASNFVES</sequence>
<reference evidence="6" key="2">
    <citation type="submission" date="2018-11" db="EMBL/GenBank/DDBJ databases">
        <authorList>
            <consortium name="Pathogen Informatics"/>
        </authorList>
    </citation>
    <scope>NUCLEOTIDE SEQUENCE [LARGE SCALE GENOMIC DNA]</scope>
</reference>
<evidence type="ECO:0000313" key="6">
    <source>
        <dbReference type="EMBL" id="VDM48977.1"/>
    </source>
</evidence>
<dbReference type="Pfam" id="PF00272">
    <property type="entry name" value="Cecropin"/>
    <property type="match status" value="1"/>
</dbReference>
<dbReference type="InterPro" id="IPR000875">
    <property type="entry name" value="CecC-like"/>
</dbReference>
<keyword evidence="7" id="KW-1185">Reference proteome</keyword>
<evidence type="ECO:0000313" key="7">
    <source>
        <dbReference type="Proteomes" id="UP000031036"/>
    </source>
</evidence>
<organism evidence="5 7">
    <name type="scientific">Toxocara canis</name>
    <name type="common">Canine roundworm</name>
    <dbReference type="NCBI Taxonomy" id="6265"/>
    <lineage>
        <taxon>Eukaryota</taxon>
        <taxon>Metazoa</taxon>
        <taxon>Ecdysozoa</taxon>
        <taxon>Nematoda</taxon>
        <taxon>Chromadorea</taxon>
        <taxon>Rhabditida</taxon>
        <taxon>Spirurina</taxon>
        <taxon>Ascaridomorpha</taxon>
        <taxon>Ascaridoidea</taxon>
        <taxon>Toxocaridae</taxon>
        <taxon>Toxocara</taxon>
    </lineage>
</organism>
<keyword evidence="3" id="KW-0929">Antimicrobial</keyword>